<accession>A0A5N5XAD6</accession>
<dbReference type="Gene3D" id="2.60.120.10">
    <property type="entry name" value="Jelly Rolls"/>
    <property type="match status" value="1"/>
</dbReference>
<dbReference type="SUPFAM" id="SSF51182">
    <property type="entry name" value="RmlC-like cupins"/>
    <property type="match status" value="1"/>
</dbReference>
<keyword evidence="4 9" id="KW-0223">Dioxygenase</keyword>
<keyword evidence="11" id="KW-1185">Reference proteome</keyword>
<feature type="cross-link" description="3'-(S-cysteinyl)-tyrosine (Cys-Tyr)" evidence="7">
    <location>
        <begin position="118"/>
        <end position="185"/>
    </location>
</feature>
<keyword evidence="3 8" id="KW-0479">Metal-binding</keyword>
<evidence type="ECO:0000256" key="8">
    <source>
        <dbReference type="PIRSR" id="PIRSR610300-51"/>
    </source>
</evidence>
<evidence type="ECO:0000256" key="2">
    <source>
        <dbReference type="ARBA" id="ARBA00013133"/>
    </source>
</evidence>
<feature type="binding site" evidence="8">
    <location>
        <position position="168"/>
    </location>
    <ligand>
        <name>Fe cation</name>
        <dbReference type="ChEBI" id="CHEBI:24875"/>
        <note>catalytic</note>
    </ligand>
</feature>
<dbReference type="GO" id="GO:0008198">
    <property type="term" value="F:ferrous iron binding"/>
    <property type="evidence" value="ECO:0007669"/>
    <property type="project" value="TreeGrafter"/>
</dbReference>
<dbReference type="AlphaFoldDB" id="A0A5N5XAD6"/>
<dbReference type="EMBL" id="ML732183">
    <property type="protein sequence ID" value="KAB8076282.1"/>
    <property type="molecule type" value="Genomic_DNA"/>
</dbReference>
<evidence type="ECO:0000256" key="6">
    <source>
        <dbReference type="ARBA" id="ARBA00023004"/>
    </source>
</evidence>
<evidence type="ECO:0000256" key="4">
    <source>
        <dbReference type="ARBA" id="ARBA00022964"/>
    </source>
</evidence>
<organism evidence="10 11">
    <name type="scientific">Aspergillus leporis</name>
    <dbReference type="NCBI Taxonomy" id="41062"/>
    <lineage>
        <taxon>Eukaryota</taxon>
        <taxon>Fungi</taxon>
        <taxon>Dikarya</taxon>
        <taxon>Ascomycota</taxon>
        <taxon>Pezizomycotina</taxon>
        <taxon>Eurotiomycetes</taxon>
        <taxon>Eurotiomycetidae</taxon>
        <taxon>Eurotiales</taxon>
        <taxon>Aspergillaceae</taxon>
        <taxon>Aspergillus</taxon>
        <taxon>Aspergillus subgen. Circumdati</taxon>
    </lineage>
</organism>
<comment type="cofactor">
    <cofactor evidence="9">
        <name>Fe cation</name>
        <dbReference type="ChEBI" id="CHEBI:24875"/>
    </cofactor>
    <text evidence="9">Binds 1 Fe cation per subunit.</text>
</comment>
<evidence type="ECO:0000256" key="5">
    <source>
        <dbReference type="ARBA" id="ARBA00023002"/>
    </source>
</evidence>
<dbReference type="InterPro" id="IPR010300">
    <property type="entry name" value="CDO_1"/>
</dbReference>
<evidence type="ECO:0000256" key="7">
    <source>
        <dbReference type="PIRSR" id="PIRSR610300-50"/>
    </source>
</evidence>
<keyword evidence="7" id="KW-0883">Thioether bond</keyword>
<evidence type="ECO:0000313" key="10">
    <source>
        <dbReference type="EMBL" id="KAB8076282.1"/>
    </source>
</evidence>
<dbReference type="GO" id="GO:0019448">
    <property type="term" value="P:L-cysteine catabolic process"/>
    <property type="evidence" value="ECO:0007669"/>
    <property type="project" value="TreeGrafter"/>
</dbReference>
<dbReference type="PANTHER" id="PTHR12918:SF1">
    <property type="entry name" value="CYSTEINE DIOXYGENASE TYPE 1"/>
    <property type="match status" value="1"/>
</dbReference>
<dbReference type="InterPro" id="IPR011051">
    <property type="entry name" value="RmlC_Cupin_sf"/>
</dbReference>
<keyword evidence="6 8" id="KW-0408">Iron</keyword>
<dbReference type="PANTHER" id="PTHR12918">
    <property type="entry name" value="CYSTEINE DIOXYGENASE"/>
    <property type="match status" value="1"/>
</dbReference>
<dbReference type="InterPro" id="IPR014710">
    <property type="entry name" value="RmlC-like_jellyroll"/>
</dbReference>
<feature type="binding site" evidence="8">
    <location>
        <position position="113"/>
    </location>
    <ligand>
        <name>Fe cation</name>
        <dbReference type="ChEBI" id="CHEBI:24875"/>
        <note>catalytic</note>
    </ligand>
</feature>
<dbReference type="CDD" id="cd10548">
    <property type="entry name" value="cupin_CDO"/>
    <property type="match status" value="1"/>
</dbReference>
<reference evidence="10 11" key="1">
    <citation type="submission" date="2019-04" db="EMBL/GenBank/DDBJ databases">
        <title>Friends and foes A comparative genomics study of 23 Aspergillus species from section Flavi.</title>
        <authorList>
            <consortium name="DOE Joint Genome Institute"/>
            <person name="Kjaerbolling I."/>
            <person name="Vesth T."/>
            <person name="Frisvad J.C."/>
            <person name="Nybo J.L."/>
            <person name="Theobald S."/>
            <person name="Kildgaard S."/>
            <person name="Isbrandt T."/>
            <person name="Kuo A."/>
            <person name="Sato A."/>
            <person name="Lyhne E.K."/>
            <person name="Kogle M.E."/>
            <person name="Wiebenga A."/>
            <person name="Kun R.S."/>
            <person name="Lubbers R.J."/>
            <person name="Makela M.R."/>
            <person name="Barry K."/>
            <person name="Chovatia M."/>
            <person name="Clum A."/>
            <person name="Daum C."/>
            <person name="Haridas S."/>
            <person name="He G."/>
            <person name="LaButti K."/>
            <person name="Lipzen A."/>
            <person name="Mondo S."/>
            <person name="Riley R."/>
            <person name="Salamov A."/>
            <person name="Simmons B.A."/>
            <person name="Magnuson J.K."/>
            <person name="Henrissat B."/>
            <person name="Mortensen U.H."/>
            <person name="Larsen T.O."/>
            <person name="Devries R.P."/>
            <person name="Grigoriev I.V."/>
            <person name="Machida M."/>
            <person name="Baker S.E."/>
            <person name="Andersen M.R."/>
        </authorList>
    </citation>
    <scope>NUCLEOTIDE SEQUENCE [LARGE SCALE GENOMIC DNA]</scope>
    <source>
        <strain evidence="10 11">CBS 151.66</strain>
    </source>
</reference>
<comment type="catalytic activity">
    <reaction evidence="9">
        <text>L-cysteine + O2 = 3-sulfino-L-alanine + H(+)</text>
        <dbReference type="Rhea" id="RHEA:20441"/>
        <dbReference type="ChEBI" id="CHEBI:15378"/>
        <dbReference type="ChEBI" id="CHEBI:15379"/>
        <dbReference type="ChEBI" id="CHEBI:35235"/>
        <dbReference type="ChEBI" id="CHEBI:61085"/>
        <dbReference type="EC" id="1.13.11.20"/>
    </reaction>
</comment>
<gene>
    <name evidence="10" type="ORF">BDV29DRAFT_200361</name>
</gene>
<keyword evidence="5 9" id="KW-0560">Oxidoreductase</keyword>
<name>A0A5N5XAD6_9EURO</name>
<dbReference type="EC" id="1.13.11.20" evidence="2 9"/>
<evidence type="ECO:0000256" key="3">
    <source>
        <dbReference type="ARBA" id="ARBA00022723"/>
    </source>
</evidence>
<comment type="similarity">
    <text evidence="1 9">Belongs to the cysteine dioxygenase family.</text>
</comment>
<dbReference type="GO" id="GO:0017172">
    <property type="term" value="F:cysteine dioxygenase activity"/>
    <property type="evidence" value="ECO:0007669"/>
    <property type="project" value="UniProtKB-UniRule"/>
</dbReference>
<proteinExistence type="inferred from homology"/>
<sequence>MLASVVQLPLPLPQGPSLCDRRLLPPAYDLQDLVYDIKSYLGDSSGIDSSDIDHEHIISLAKKYVSNPNDWLRFFYNDTSKNYTRNAIENINHKANILLLVWNPGKGSPIHDHANAHCIMKVLAGELTETVYNPPNTEGDQTSPLKLKHQKRYQADQVTYISDDIGLHRVHNPSPNQVAVSLHIYTPPNAADYGYHIFDGATGKASFVSQAHAHSNSEKPAGQA</sequence>
<evidence type="ECO:0000256" key="1">
    <source>
        <dbReference type="ARBA" id="ARBA00006622"/>
    </source>
</evidence>
<protein>
    <recommendedName>
        <fullName evidence="2 9">Cysteine dioxygenase</fullName>
        <ecNumber evidence="2 9">1.13.11.20</ecNumber>
    </recommendedName>
</protein>
<dbReference type="OrthoDB" id="543511at2759"/>
<evidence type="ECO:0000256" key="9">
    <source>
        <dbReference type="RuleBase" id="RU366010"/>
    </source>
</evidence>
<dbReference type="Proteomes" id="UP000326565">
    <property type="component" value="Unassembled WGS sequence"/>
</dbReference>
<dbReference type="Pfam" id="PF05995">
    <property type="entry name" value="CDO_I"/>
    <property type="match status" value="1"/>
</dbReference>
<feature type="binding site" evidence="8">
    <location>
        <position position="111"/>
    </location>
    <ligand>
        <name>Fe cation</name>
        <dbReference type="ChEBI" id="CHEBI:24875"/>
        <note>catalytic</note>
    </ligand>
</feature>
<evidence type="ECO:0000313" key="11">
    <source>
        <dbReference type="Proteomes" id="UP000326565"/>
    </source>
</evidence>